<dbReference type="EMBL" id="BLSA01000177">
    <property type="protein sequence ID" value="GFP32864.1"/>
    <property type="molecule type" value="Genomic_DNA"/>
</dbReference>
<evidence type="ECO:0000313" key="1">
    <source>
        <dbReference type="EMBL" id="GFP32864.1"/>
    </source>
</evidence>
<comment type="caution">
    <text evidence="1">The sequence shown here is derived from an EMBL/GenBank/DDBJ whole genome shotgun (WGS) entry which is preliminary data.</text>
</comment>
<protein>
    <submittedName>
        <fullName evidence="1">Uncharacterized protein</fullName>
    </submittedName>
</protein>
<sequence length="8" mass="695">MGGCAEAG</sequence>
<feature type="non-terminal residue" evidence="1">
    <location>
        <position position="8"/>
    </location>
</feature>
<reference evidence="1" key="1">
    <citation type="journal article" date="2020" name="Front. Microbiol.">
        <title>Single-cell genomics of novel Actinobacteria with the Wood-Ljungdahl pathway discovered in a serpentinizing system.</title>
        <authorList>
            <person name="Merino N."/>
            <person name="Kawai M."/>
            <person name="Boyd E.S."/>
            <person name="Colman D.R."/>
            <person name="McGlynn S.E."/>
            <person name="Nealson K.H."/>
            <person name="Kurokawa K."/>
            <person name="Hongoh Y."/>
        </authorList>
    </citation>
    <scope>NUCLEOTIDE SEQUENCE [LARGE SCALE GENOMIC DNA]</scope>
    <source>
        <strain evidence="1">S42</strain>
    </source>
</reference>
<dbReference type="Proteomes" id="UP000568877">
    <property type="component" value="Unassembled WGS sequence"/>
</dbReference>
<name>A0A6V8PM88_9ACTN</name>
<organism evidence="1">
    <name type="scientific">Candidatus Hakubella thermalkaliphila</name>
    <dbReference type="NCBI Taxonomy" id="2754717"/>
    <lineage>
        <taxon>Bacteria</taxon>
        <taxon>Bacillati</taxon>
        <taxon>Actinomycetota</taxon>
        <taxon>Actinomycetota incertae sedis</taxon>
        <taxon>Candidatus Hakubellales</taxon>
        <taxon>Candidatus Hakubellaceae</taxon>
        <taxon>Candidatus Hakubella</taxon>
    </lineage>
</organism>
<proteinExistence type="predicted"/>
<accession>A0A6V8PM88</accession>
<gene>
    <name evidence="1" type="ORF">HKBW3S42_01168</name>
</gene>